<gene>
    <name evidence="1" type="ORF">HCCG_01057</name>
</gene>
<protein>
    <submittedName>
        <fullName evidence="1">Uncharacterized protein</fullName>
    </submittedName>
</protein>
<proteinExistence type="predicted"/>
<reference evidence="2" key="1">
    <citation type="journal article" date="2014" name="Genome Announc.">
        <title>Draft genome sequences of six enterohepatic helicobacter species isolated from humans and one from rhesus macaques.</title>
        <authorList>
            <person name="Shen Z."/>
            <person name="Sheh A."/>
            <person name="Young S.K."/>
            <person name="Abouelliel A."/>
            <person name="Ward D.V."/>
            <person name="Earl A.M."/>
            <person name="Fox J.G."/>
        </authorList>
    </citation>
    <scope>NUCLEOTIDE SEQUENCE [LARGE SCALE GENOMIC DNA]</scope>
    <source>
        <strain evidence="2">CCUG 18818</strain>
    </source>
</reference>
<evidence type="ECO:0000313" key="1">
    <source>
        <dbReference type="EMBL" id="EFR46510.1"/>
    </source>
</evidence>
<keyword evidence="2" id="KW-1185">Reference proteome</keyword>
<sequence>MRFFSIFALRVVPSSKVIVLSLCDYHFAIIIQDIKEILLSEEI</sequence>
<dbReference type="Proteomes" id="UP000005755">
    <property type="component" value="Unassembled WGS sequence"/>
</dbReference>
<accession>A0ABN0BAE9</accession>
<name>A0ABN0BAE9_9HELI</name>
<organism evidence="1 2">
    <name type="scientific">Helicobacter cinaedi CCUG 18818 = ATCC BAA-847</name>
    <dbReference type="NCBI Taxonomy" id="537971"/>
    <lineage>
        <taxon>Bacteria</taxon>
        <taxon>Pseudomonadati</taxon>
        <taxon>Campylobacterota</taxon>
        <taxon>Epsilonproteobacteria</taxon>
        <taxon>Campylobacterales</taxon>
        <taxon>Helicobacteraceae</taxon>
        <taxon>Helicobacter</taxon>
    </lineage>
</organism>
<evidence type="ECO:0000313" key="2">
    <source>
        <dbReference type="Proteomes" id="UP000005755"/>
    </source>
</evidence>
<dbReference type="EMBL" id="DS990392">
    <property type="protein sequence ID" value="EFR46510.1"/>
    <property type="molecule type" value="Genomic_DNA"/>
</dbReference>